<dbReference type="InterPro" id="IPR004838">
    <property type="entry name" value="NHTrfase_class1_PyrdxlP-BS"/>
</dbReference>
<reference evidence="8 9" key="1">
    <citation type="journal article" date="2015" name="Genome Biol. Evol.">
        <title>Functionally Structured Genomes in Lactobacillus kunkeei Colonizing the Honey Crop and Food Products of Honeybees and Stingless Bees.</title>
        <authorList>
            <person name="Tamarit D."/>
            <person name="Ellegaard K.M."/>
            <person name="Wikander J."/>
            <person name="Olofsson T."/>
            <person name="Vasquez A."/>
            <person name="Andersson S.G."/>
        </authorList>
    </citation>
    <scope>NUCLEOTIDE SEQUENCE [LARGE SCALE GENOMIC DNA]</scope>
    <source>
        <strain evidence="8 9">LAko</strain>
    </source>
</reference>
<dbReference type="RefSeq" id="WP_053791253.1">
    <property type="nucleotide sequence ID" value="NZ_JXCY01000001.1"/>
</dbReference>
<dbReference type="PANTHER" id="PTHR46383:SF4">
    <property type="entry name" value="AMINOTRANSFERASE"/>
    <property type="match status" value="1"/>
</dbReference>
<evidence type="ECO:0000256" key="5">
    <source>
        <dbReference type="ARBA" id="ARBA00022898"/>
    </source>
</evidence>
<dbReference type="Gene3D" id="3.90.1150.10">
    <property type="entry name" value="Aspartate Aminotransferase, domain 1"/>
    <property type="match status" value="1"/>
</dbReference>
<dbReference type="InterPro" id="IPR004839">
    <property type="entry name" value="Aminotransferase_I/II_large"/>
</dbReference>
<dbReference type="PROSITE" id="PS00105">
    <property type="entry name" value="AA_TRANSFER_CLASS_1"/>
    <property type="match status" value="1"/>
</dbReference>
<dbReference type="CDD" id="cd00609">
    <property type="entry name" value="AAT_like"/>
    <property type="match status" value="1"/>
</dbReference>
<organism evidence="8 9">
    <name type="scientific">Apilactobacillus kunkeei</name>
    <dbReference type="NCBI Taxonomy" id="148814"/>
    <lineage>
        <taxon>Bacteria</taxon>
        <taxon>Bacillati</taxon>
        <taxon>Bacillota</taxon>
        <taxon>Bacilli</taxon>
        <taxon>Lactobacillales</taxon>
        <taxon>Lactobacillaceae</taxon>
        <taxon>Apilactobacillus</taxon>
    </lineage>
</organism>
<dbReference type="Pfam" id="PF00155">
    <property type="entry name" value="Aminotran_1_2"/>
    <property type="match status" value="1"/>
</dbReference>
<dbReference type="InterPro" id="IPR015421">
    <property type="entry name" value="PyrdxlP-dep_Trfase_major"/>
</dbReference>
<keyword evidence="9" id="KW-1185">Reference proteome</keyword>
<dbReference type="FunFam" id="3.40.640.10:FF:000033">
    <property type="entry name" value="Aspartate aminotransferase"/>
    <property type="match status" value="1"/>
</dbReference>
<comment type="cofactor">
    <cofactor evidence="1 6">
        <name>pyridoxal 5'-phosphate</name>
        <dbReference type="ChEBI" id="CHEBI:597326"/>
    </cofactor>
</comment>
<keyword evidence="3 6" id="KW-0032">Aminotransferase</keyword>
<evidence type="ECO:0000256" key="3">
    <source>
        <dbReference type="ARBA" id="ARBA00022576"/>
    </source>
</evidence>
<dbReference type="EMBL" id="JXCY01000001">
    <property type="protein sequence ID" value="KOY77650.1"/>
    <property type="molecule type" value="Genomic_DNA"/>
</dbReference>
<dbReference type="Proteomes" id="UP000037778">
    <property type="component" value="Unassembled WGS sequence"/>
</dbReference>
<dbReference type="EC" id="2.6.1.-" evidence="6"/>
<dbReference type="InterPro" id="IPR015422">
    <property type="entry name" value="PyrdxlP-dep_Trfase_small"/>
</dbReference>
<dbReference type="GO" id="GO:0030170">
    <property type="term" value="F:pyridoxal phosphate binding"/>
    <property type="evidence" value="ECO:0007669"/>
    <property type="project" value="InterPro"/>
</dbReference>
<dbReference type="GO" id="GO:0008483">
    <property type="term" value="F:transaminase activity"/>
    <property type="evidence" value="ECO:0007669"/>
    <property type="project" value="UniProtKB-KW"/>
</dbReference>
<sequence>MSKLINKISDRMSNVKPDVLLGFSDSISDVEGLIPLTIGEPDFNTPDHIKEAAIAAINNNHSHYTDSRGVKELRDAAVKFLADKYDLHYDSETQFIATVGVTEALFITFGALLNPGDGVVVPSPAFSPYFNNVEFFGAHSVEVDTSDDGFVLTPEKLEAAIKEHPTIKIVIINTPNNPTGVSYTSEQLKGLADVIKKHDLVCFSDEIYSELTYDQEHASIAKFIPERTIVFNGLSKSHAMTGWRVGLVYGPEEIIHTARSIHEYTATSLPGVVQYAAVEALTNGKDDGLEMRKVYEKRRNLLRQGLADAGIESANPSGAFYIFGKIPEKFGDDDFEFCRRVAREAKVGTMPGSAFGKSGKGYFRLSYATSEDNLNEAVKRIAKFVEDN</sequence>
<accession>A0A0M9DE57</accession>
<comment type="caution">
    <text evidence="8">The sequence shown here is derived from an EMBL/GenBank/DDBJ whole genome shotgun (WGS) entry which is preliminary data.</text>
</comment>
<protein>
    <recommendedName>
        <fullName evidence="6">Aminotransferase</fullName>
        <ecNumber evidence="6">2.6.1.-</ecNumber>
    </recommendedName>
</protein>
<feature type="domain" description="Aminotransferase class I/classII large" evidence="7">
    <location>
        <begin position="33"/>
        <end position="381"/>
    </location>
</feature>
<dbReference type="PATRIC" id="fig|148814.8.peg.20"/>
<dbReference type="PANTHER" id="PTHR46383">
    <property type="entry name" value="ASPARTATE AMINOTRANSFERASE"/>
    <property type="match status" value="1"/>
</dbReference>
<dbReference type="SUPFAM" id="SSF53383">
    <property type="entry name" value="PLP-dependent transferases"/>
    <property type="match status" value="1"/>
</dbReference>
<dbReference type="InterPro" id="IPR015424">
    <property type="entry name" value="PyrdxlP-dep_Trfase"/>
</dbReference>
<dbReference type="Gene3D" id="3.40.640.10">
    <property type="entry name" value="Type I PLP-dependent aspartate aminotransferase-like (Major domain)"/>
    <property type="match status" value="1"/>
</dbReference>
<keyword evidence="4 6" id="KW-0808">Transferase</keyword>
<evidence type="ECO:0000256" key="4">
    <source>
        <dbReference type="ARBA" id="ARBA00022679"/>
    </source>
</evidence>
<evidence type="ECO:0000259" key="7">
    <source>
        <dbReference type="Pfam" id="PF00155"/>
    </source>
</evidence>
<proteinExistence type="inferred from homology"/>
<evidence type="ECO:0000313" key="9">
    <source>
        <dbReference type="Proteomes" id="UP000037778"/>
    </source>
</evidence>
<dbReference type="GO" id="GO:0006520">
    <property type="term" value="P:amino acid metabolic process"/>
    <property type="evidence" value="ECO:0007669"/>
    <property type="project" value="InterPro"/>
</dbReference>
<name>A0A0M9DE57_9LACO</name>
<evidence type="ECO:0000256" key="1">
    <source>
        <dbReference type="ARBA" id="ARBA00001933"/>
    </source>
</evidence>
<gene>
    <name evidence="8" type="ORF">RZ71_04830</name>
</gene>
<evidence type="ECO:0000256" key="6">
    <source>
        <dbReference type="RuleBase" id="RU000481"/>
    </source>
</evidence>
<dbReference type="AlphaFoldDB" id="A0A0M9DE57"/>
<dbReference type="InterPro" id="IPR050596">
    <property type="entry name" value="AspAT/PAT-like"/>
</dbReference>
<comment type="similarity">
    <text evidence="2 6">Belongs to the class-I pyridoxal-phosphate-dependent aminotransferase family.</text>
</comment>
<evidence type="ECO:0000256" key="2">
    <source>
        <dbReference type="ARBA" id="ARBA00007441"/>
    </source>
</evidence>
<keyword evidence="5" id="KW-0663">Pyridoxal phosphate</keyword>
<evidence type="ECO:0000313" key="8">
    <source>
        <dbReference type="EMBL" id="KOY77650.1"/>
    </source>
</evidence>